<dbReference type="PANTHER" id="PTHR22940">
    <property type="entry name" value="TIMEOUT/TIMELESS-2"/>
    <property type="match status" value="1"/>
</dbReference>
<gene>
    <name evidence="6" type="ORF">RUM43_012892</name>
</gene>
<keyword evidence="3" id="KW-0131">Cell cycle</keyword>
<evidence type="ECO:0000256" key="3">
    <source>
        <dbReference type="ARBA" id="ARBA00023306"/>
    </source>
</evidence>
<dbReference type="InterPro" id="IPR006906">
    <property type="entry name" value="Timeless_N"/>
</dbReference>
<feature type="compositionally biased region" description="Basic and acidic residues" evidence="4">
    <location>
        <begin position="1000"/>
        <end position="1010"/>
    </location>
</feature>
<feature type="compositionally biased region" description="Acidic residues" evidence="4">
    <location>
        <begin position="666"/>
        <end position="677"/>
    </location>
</feature>
<feature type="compositionally biased region" description="Basic and acidic residues" evidence="4">
    <location>
        <begin position="814"/>
        <end position="823"/>
    </location>
</feature>
<comment type="caution">
    <text evidence="6">The sequence shown here is derived from an EMBL/GenBank/DDBJ whole genome shotgun (WGS) entry which is preliminary data.</text>
</comment>
<evidence type="ECO:0000313" key="6">
    <source>
        <dbReference type="EMBL" id="KAK6633148.1"/>
    </source>
</evidence>
<feature type="domain" description="Timeless N-terminal" evidence="5">
    <location>
        <begin position="31"/>
        <end position="282"/>
    </location>
</feature>
<evidence type="ECO:0000256" key="4">
    <source>
        <dbReference type="SAM" id="MobiDB-lite"/>
    </source>
</evidence>
<feature type="region of interest" description="Disordered" evidence="4">
    <location>
        <begin position="814"/>
        <end position="845"/>
    </location>
</feature>
<dbReference type="GO" id="GO:0031298">
    <property type="term" value="C:replication fork protection complex"/>
    <property type="evidence" value="ECO:0007669"/>
    <property type="project" value="TreeGrafter"/>
</dbReference>
<evidence type="ECO:0000313" key="7">
    <source>
        <dbReference type="Proteomes" id="UP001372834"/>
    </source>
</evidence>
<dbReference type="AlphaFoldDB" id="A0AAN8S9R1"/>
<dbReference type="GO" id="GO:0006281">
    <property type="term" value="P:DNA repair"/>
    <property type="evidence" value="ECO:0007669"/>
    <property type="project" value="TreeGrafter"/>
</dbReference>
<proteinExistence type="predicted"/>
<name>A0AAN8S9R1_POLSC</name>
<dbReference type="PANTHER" id="PTHR22940:SF4">
    <property type="entry name" value="PROTEIN TIMELESS HOMOLOG"/>
    <property type="match status" value="1"/>
</dbReference>
<dbReference type="GO" id="GO:0003677">
    <property type="term" value="F:DNA binding"/>
    <property type="evidence" value="ECO:0007669"/>
    <property type="project" value="TreeGrafter"/>
</dbReference>
<feature type="region of interest" description="Disordered" evidence="4">
    <location>
        <begin position="657"/>
        <end position="677"/>
    </location>
</feature>
<dbReference type="GO" id="GO:0000076">
    <property type="term" value="P:DNA replication checkpoint signaling"/>
    <property type="evidence" value="ECO:0007669"/>
    <property type="project" value="TreeGrafter"/>
</dbReference>
<comment type="subcellular location">
    <subcellularLocation>
        <location evidence="1">Nucleus</location>
    </subcellularLocation>
</comment>
<dbReference type="Proteomes" id="UP001372834">
    <property type="component" value="Unassembled WGS sequence"/>
</dbReference>
<dbReference type="EMBL" id="JAWJWE010000006">
    <property type="protein sequence ID" value="KAK6633148.1"/>
    <property type="molecule type" value="Genomic_DNA"/>
</dbReference>
<reference evidence="6 7" key="1">
    <citation type="submission" date="2023-10" db="EMBL/GenBank/DDBJ databases">
        <title>Genomes of two closely related lineages of the louse Polyplax serrata with different host specificities.</title>
        <authorList>
            <person name="Martinu J."/>
            <person name="Tarabai H."/>
            <person name="Stefka J."/>
            <person name="Hypsa V."/>
        </authorList>
    </citation>
    <scope>NUCLEOTIDE SEQUENCE [LARGE SCALE GENOMIC DNA]</scope>
    <source>
        <strain evidence="6">HR10_N</strain>
    </source>
</reference>
<evidence type="ECO:0000256" key="1">
    <source>
        <dbReference type="ARBA" id="ARBA00004123"/>
    </source>
</evidence>
<dbReference type="InterPro" id="IPR044998">
    <property type="entry name" value="Timeless"/>
</dbReference>
<feature type="region of interest" description="Disordered" evidence="4">
    <location>
        <begin position="986"/>
        <end position="1063"/>
    </location>
</feature>
<dbReference type="Pfam" id="PF04821">
    <property type="entry name" value="TIMELESS"/>
    <property type="match status" value="1"/>
</dbReference>
<keyword evidence="2" id="KW-0539">Nucleus</keyword>
<feature type="compositionally biased region" description="Basic residues" evidence="4">
    <location>
        <begin position="824"/>
        <end position="836"/>
    </location>
</feature>
<protein>
    <recommendedName>
        <fullName evidence="5">Timeless N-terminal domain-containing protein</fullName>
    </recommendedName>
</protein>
<sequence>MEGTVQEKASQIKGRVAVISGSLGHLYKGEYLIEPTCLEAVKDLIKLLKKDDVTHVGRRCMGEINIVQNHLIHIIKNCPQEMPDLFRVTLRLLINVTTPALLIYREEIPRDKVNRHYYLSLIGHDQCYKKAFTDVELWNKICCKLTNLFEVEWTERSTDDGIEIERIITLLRNVLHIPGDIEDEMKSDNDTTIHDQILFALRQSQILELLLFVSSNKKEDVYYLSLLEVFSLLLREHNPKVLARCRSEEEKEEKDEDTKALMKALETQKTCQKKYTNTRDFKSTFVMRGLKSASNIDIICHKSLDNLQRLSLAEDKCRVRSRRVRLPAENERMERKSTLSVRLFLKEFCAEFLNSSYQYFMSVVKHLLDSGKSLSRDRTYYFWGLAFFTQFATESNTNVDLIKDTLSAQSFHFIYTSMESAFEYMKAEKKERVSWVKRIHTILKAYNSLLESLLWMDCSKSPMVRALSREIKSDVFNVVEYREFTLQLLLRYDSTKFPISYLRDLVQTTHLFIKLLEEFSKQAKLVVQKVVKKRKLKKKKVVQKEPEPNFSVENIRQFKWDKVSDEVYDQFYITKEFPEIVPFDGASDTPIDDQKEKAMIKIQKLLYEGNVIEAIGLLRSSRQVWPENDHFGRDGMPPEDETLALEQICLADLGPVEEEKHKSPEQLEEENDSENDADEYDMMITQHDFNILDYKMRLANKKVVESCTVLLKNYKKNSDHVNHCVLKLLYRIAWECSMPALIYQASLFWTLLNIMNEKINYYDEINMFTIHLLRKFRKHAEKNPLVFLELLFWKTHAVALEIQNGYEPYEKKKAEWEKTEGKKNGAKKGKRSRKKAASSDDEISNSATNVDCNIFPEKTQQSIGAKTFSSNRRTDIYISDAEKYKNVSFQKNKSCITEFNNEENETFTTVGSWRNRFGSRLLDSSDEDDAPNRRAKINAGARPDVTMVANEDCTYTGSGSSSRIKNGEPGCMSNINDINDVVMEKQGTRSWSNESSDGDSAEKISKESNKSKSKRPKFISSDSDSDDFKSSTKILAPLNKKIRRNVIDSDSDLENTEVDNGNK</sequence>
<evidence type="ECO:0000259" key="5">
    <source>
        <dbReference type="Pfam" id="PF04821"/>
    </source>
</evidence>
<feature type="region of interest" description="Disordered" evidence="4">
    <location>
        <begin position="922"/>
        <end position="941"/>
    </location>
</feature>
<accession>A0AAN8S9R1</accession>
<organism evidence="6 7">
    <name type="scientific">Polyplax serrata</name>
    <name type="common">Common mouse louse</name>
    <dbReference type="NCBI Taxonomy" id="468196"/>
    <lineage>
        <taxon>Eukaryota</taxon>
        <taxon>Metazoa</taxon>
        <taxon>Ecdysozoa</taxon>
        <taxon>Arthropoda</taxon>
        <taxon>Hexapoda</taxon>
        <taxon>Insecta</taxon>
        <taxon>Pterygota</taxon>
        <taxon>Neoptera</taxon>
        <taxon>Paraneoptera</taxon>
        <taxon>Psocodea</taxon>
        <taxon>Troctomorpha</taxon>
        <taxon>Phthiraptera</taxon>
        <taxon>Anoplura</taxon>
        <taxon>Polyplacidae</taxon>
        <taxon>Polyplax</taxon>
    </lineage>
</organism>
<dbReference type="GO" id="GO:0043111">
    <property type="term" value="P:replication fork arrest"/>
    <property type="evidence" value="ECO:0007669"/>
    <property type="project" value="TreeGrafter"/>
</dbReference>
<evidence type="ECO:0000256" key="2">
    <source>
        <dbReference type="ARBA" id="ARBA00023242"/>
    </source>
</evidence>